<dbReference type="SUPFAM" id="SSF56112">
    <property type="entry name" value="Protein kinase-like (PK-like)"/>
    <property type="match status" value="1"/>
</dbReference>
<dbReference type="GO" id="GO:0120147">
    <property type="term" value="F:formylglycine-generating oxidase activity"/>
    <property type="evidence" value="ECO:0007669"/>
    <property type="project" value="TreeGrafter"/>
</dbReference>
<dbReference type="RefSeq" id="WP_013796400.1">
    <property type="nucleotide sequence ID" value="NC_015559.1"/>
</dbReference>
<sequence>MNEFYQPTKLKIGQHVGVELDPYILNYPMDSQKTTWMADQGGRPFVLRFYQSDKGKVEEFLQNARKYTSIKHPAITPNYPPFYSNLWVFSCSAVCGGENLYSFLGKYPEGAPLNVVISLLDGIAKALDQAHNNNLLHGHLDLSSVQVVNGIGIMTGFGAHNWMQKIDDKDMDNRFIPPEYRKQDQKKSPAADRFAFMRLLMAALLGESILDKNLATDLPESHTHLSDNTWQKLVKWTRESEQARPKNLTEVIRLIRANLYKPDSQDESALKTYIRRQVKKVNKKLIGISAASVASLILALIFWPEANEDPIAIKPAPAKIEKQETPFEKLPKVLEEPLATGGTAPKVEKIPPATFLMGDQNRFGDDNEKPVHEVDIPNGFYISKYEVTFDQYDKFAQATGRSLPLDNGWGRGKRPAINVSWYDAKAYTAWLSEQTGQEYRLPTEIEWEYSARADSSTAFWYGNDVKPGYSVCDSCGSQWDAVSTGPVGSQASNPLGLFDMHGNVAEWIEDCYHDSYEGAPTNNQVWLDNQCDNRVLRGGSWFDIPRVGRSATRYRAQPDLKASNWGFRVVRVIQPL</sequence>
<dbReference type="HOGENOM" id="CLU_473115_0_0_6"/>
<dbReference type="GO" id="GO:0005524">
    <property type="term" value="F:ATP binding"/>
    <property type="evidence" value="ECO:0007669"/>
    <property type="project" value="InterPro"/>
</dbReference>
<dbReference type="InterPro" id="IPR005532">
    <property type="entry name" value="SUMF_dom"/>
</dbReference>
<dbReference type="eggNOG" id="COG0515">
    <property type="taxonomic scope" value="Bacteria"/>
</dbReference>
<reference evidence="3 4" key="1">
    <citation type="journal article" date="2012" name="Stand. Genomic Sci.">
        <title>Complete genome sequence of Marinomonas posidonica type strain (IVIA-Po-181(T)).</title>
        <authorList>
            <person name="Lucas-Elio P."/>
            <person name="Goodwin L."/>
            <person name="Woyke T."/>
            <person name="Pitluck S."/>
            <person name="Nolan M."/>
            <person name="Kyrpides N.C."/>
            <person name="Detter J.C."/>
            <person name="Copeland A."/>
            <person name="Lu M."/>
            <person name="Bruce D."/>
            <person name="Detter C."/>
            <person name="Tapia R."/>
            <person name="Han S."/>
            <person name="Land M.L."/>
            <person name="Ivanova N."/>
            <person name="Mikhailova N."/>
            <person name="Johnston A.W."/>
            <person name="Sanchez-Amat A."/>
        </authorList>
    </citation>
    <scope>NUCLEOTIDE SEQUENCE [LARGE SCALE GENOMIC DNA]</scope>
    <source>
        <strain evidence="4">CECT 7376 / NCIMB 14433 / IVIA-Po-181</strain>
    </source>
</reference>
<gene>
    <name evidence="3" type="ordered locus">Mar181_1887</name>
</gene>
<dbReference type="eggNOG" id="COG1262">
    <property type="taxonomic scope" value="Bacteria"/>
</dbReference>
<keyword evidence="1" id="KW-0812">Transmembrane</keyword>
<dbReference type="PROSITE" id="PS50011">
    <property type="entry name" value="PROTEIN_KINASE_DOM"/>
    <property type="match status" value="1"/>
</dbReference>
<dbReference type="KEGG" id="mpc:Mar181_1887"/>
<dbReference type="SUPFAM" id="SSF56436">
    <property type="entry name" value="C-type lectin-like"/>
    <property type="match status" value="1"/>
</dbReference>
<name>F6CRS2_MARPP</name>
<dbReference type="EMBL" id="CP002771">
    <property type="protein sequence ID" value="AEF54925.1"/>
    <property type="molecule type" value="Genomic_DNA"/>
</dbReference>
<dbReference type="PANTHER" id="PTHR23150:SF35">
    <property type="entry name" value="BLL6746 PROTEIN"/>
    <property type="match status" value="1"/>
</dbReference>
<dbReference type="PANTHER" id="PTHR23150">
    <property type="entry name" value="SULFATASE MODIFYING FACTOR 1, 2"/>
    <property type="match status" value="1"/>
</dbReference>
<dbReference type="Gene3D" id="1.10.510.10">
    <property type="entry name" value="Transferase(Phosphotransferase) domain 1"/>
    <property type="match status" value="1"/>
</dbReference>
<dbReference type="InterPro" id="IPR011009">
    <property type="entry name" value="Kinase-like_dom_sf"/>
</dbReference>
<organism evidence="3 4">
    <name type="scientific">Marinomonas posidonica (strain CECT 7376 / NCIMB 14433 / IVIA-Po-181)</name>
    <dbReference type="NCBI Taxonomy" id="491952"/>
    <lineage>
        <taxon>Bacteria</taxon>
        <taxon>Pseudomonadati</taxon>
        <taxon>Pseudomonadota</taxon>
        <taxon>Gammaproteobacteria</taxon>
        <taxon>Oceanospirillales</taxon>
        <taxon>Oceanospirillaceae</taxon>
        <taxon>Marinomonas</taxon>
    </lineage>
</organism>
<dbReference type="Pfam" id="PF03781">
    <property type="entry name" value="FGE-sulfatase"/>
    <property type="match status" value="1"/>
</dbReference>
<evidence type="ECO:0000256" key="1">
    <source>
        <dbReference type="SAM" id="Phobius"/>
    </source>
</evidence>
<dbReference type="OrthoDB" id="9768004at2"/>
<dbReference type="GO" id="GO:0004672">
    <property type="term" value="F:protein kinase activity"/>
    <property type="evidence" value="ECO:0007669"/>
    <property type="project" value="InterPro"/>
</dbReference>
<keyword evidence="1" id="KW-1133">Transmembrane helix</keyword>
<feature type="domain" description="Protein kinase" evidence="2">
    <location>
        <begin position="1"/>
        <end position="285"/>
    </location>
</feature>
<dbReference type="InterPro" id="IPR051043">
    <property type="entry name" value="Sulfatase_Mod_Factor_Kinase"/>
</dbReference>
<dbReference type="Gene3D" id="3.90.1580.10">
    <property type="entry name" value="paralog of FGE (formylglycine-generating enzyme)"/>
    <property type="match status" value="1"/>
</dbReference>
<protein>
    <submittedName>
        <fullName evidence="3">Sulphatase-modifying factor protein</fullName>
    </submittedName>
</protein>
<feature type="transmembrane region" description="Helical" evidence="1">
    <location>
        <begin position="285"/>
        <end position="303"/>
    </location>
</feature>
<evidence type="ECO:0000313" key="4">
    <source>
        <dbReference type="Proteomes" id="UP000009230"/>
    </source>
</evidence>
<dbReference type="Proteomes" id="UP000009230">
    <property type="component" value="Chromosome"/>
</dbReference>
<proteinExistence type="predicted"/>
<dbReference type="STRING" id="491952.Mar181_1887"/>
<keyword evidence="4" id="KW-1185">Reference proteome</keyword>
<dbReference type="InterPro" id="IPR000719">
    <property type="entry name" value="Prot_kinase_dom"/>
</dbReference>
<dbReference type="InterPro" id="IPR042095">
    <property type="entry name" value="SUMF_sf"/>
</dbReference>
<dbReference type="AlphaFoldDB" id="F6CRS2"/>
<evidence type="ECO:0000313" key="3">
    <source>
        <dbReference type="EMBL" id="AEF54925.1"/>
    </source>
</evidence>
<evidence type="ECO:0000259" key="2">
    <source>
        <dbReference type="PROSITE" id="PS50011"/>
    </source>
</evidence>
<keyword evidence="1" id="KW-0472">Membrane</keyword>
<accession>F6CRS2</accession>
<dbReference type="InterPro" id="IPR016187">
    <property type="entry name" value="CTDL_fold"/>
</dbReference>